<accession>A0A538SXB5</accession>
<evidence type="ECO:0000256" key="2">
    <source>
        <dbReference type="ARBA" id="ARBA00023235"/>
    </source>
</evidence>
<protein>
    <submittedName>
        <fullName evidence="5">Histidine phosphatase family protein</fullName>
    </submittedName>
</protein>
<evidence type="ECO:0000256" key="3">
    <source>
        <dbReference type="PIRSR" id="PIRSR613078-1"/>
    </source>
</evidence>
<proteinExistence type="predicted"/>
<evidence type="ECO:0000256" key="4">
    <source>
        <dbReference type="PIRSR" id="PIRSR613078-2"/>
    </source>
</evidence>
<name>A0A538SXB5_UNCEI</name>
<dbReference type="InterPro" id="IPR050275">
    <property type="entry name" value="PGM_Phosphatase"/>
</dbReference>
<organism evidence="5 6">
    <name type="scientific">Eiseniibacteriota bacterium</name>
    <dbReference type="NCBI Taxonomy" id="2212470"/>
    <lineage>
        <taxon>Bacteria</taxon>
        <taxon>Candidatus Eiseniibacteriota</taxon>
    </lineage>
</organism>
<dbReference type="Pfam" id="PF00300">
    <property type="entry name" value="His_Phos_1"/>
    <property type="match status" value="1"/>
</dbReference>
<dbReference type="InterPro" id="IPR013078">
    <property type="entry name" value="His_Pase_superF_clade-1"/>
</dbReference>
<keyword evidence="2" id="KW-0413">Isomerase</keyword>
<comment type="caution">
    <text evidence="5">The sequence shown here is derived from an EMBL/GenBank/DDBJ whole genome shotgun (WGS) entry which is preliminary data.</text>
</comment>
<dbReference type="CDD" id="cd07067">
    <property type="entry name" value="HP_PGM_like"/>
    <property type="match status" value="1"/>
</dbReference>
<dbReference type="GO" id="GO:0005737">
    <property type="term" value="C:cytoplasm"/>
    <property type="evidence" value="ECO:0007669"/>
    <property type="project" value="TreeGrafter"/>
</dbReference>
<evidence type="ECO:0000313" key="6">
    <source>
        <dbReference type="Proteomes" id="UP000319829"/>
    </source>
</evidence>
<feature type="active site" description="Proton donor/acceptor" evidence="3">
    <location>
        <position position="94"/>
    </location>
</feature>
<dbReference type="PANTHER" id="PTHR48100:SF1">
    <property type="entry name" value="HISTIDINE PHOSPHATASE FAMILY PROTEIN-RELATED"/>
    <property type="match status" value="1"/>
</dbReference>
<dbReference type="AlphaFoldDB" id="A0A538SXB5"/>
<dbReference type="SUPFAM" id="SSF53254">
    <property type="entry name" value="Phosphoglycerate mutase-like"/>
    <property type="match status" value="1"/>
</dbReference>
<evidence type="ECO:0000256" key="1">
    <source>
        <dbReference type="ARBA" id="ARBA00023152"/>
    </source>
</evidence>
<feature type="binding site" evidence="4">
    <location>
        <begin position="20"/>
        <end position="27"/>
    </location>
    <ligand>
        <name>substrate</name>
    </ligand>
</feature>
<evidence type="ECO:0000313" key="5">
    <source>
        <dbReference type="EMBL" id="TMQ56027.1"/>
    </source>
</evidence>
<reference evidence="5 6" key="1">
    <citation type="journal article" date="2019" name="Nat. Microbiol.">
        <title>Mediterranean grassland soil C-N compound turnover is dependent on rainfall and depth, and is mediated by genomically divergent microorganisms.</title>
        <authorList>
            <person name="Diamond S."/>
            <person name="Andeer P.F."/>
            <person name="Li Z."/>
            <person name="Crits-Christoph A."/>
            <person name="Burstein D."/>
            <person name="Anantharaman K."/>
            <person name="Lane K.R."/>
            <person name="Thomas B.C."/>
            <person name="Pan C."/>
            <person name="Northen T.R."/>
            <person name="Banfield J.F."/>
        </authorList>
    </citation>
    <scope>NUCLEOTIDE SEQUENCE [LARGE SCALE GENOMIC DNA]</scope>
    <source>
        <strain evidence="5">WS_4</strain>
    </source>
</reference>
<sequence length="205" mass="22693">MPAGSSATPVSLTRDFVLVRHGETDWNRQRRVQGSKGASMNDAGHEQAKALARVLWEVPLQAVYSSALPRAVETASYVAGPHRLNVITDPRLNEIHHGEWEGLSESELPDFDLYRRWREDPTSCSLPGAEPLAQVHERAIQAMHDIAGRHPASDGLVAVVSHQIVLALLNCHILDRPWNQIRRHALGVASYEVLTTGEGFAPRPR</sequence>
<dbReference type="Gene3D" id="3.40.50.1240">
    <property type="entry name" value="Phosphoglycerate mutase-like"/>
    <property type="match status" value="1"/>
</dbReference>
<dbReference type="PROSITE" id="PS00175">
    <property type="entry name" value="PG_MUTASE"/>
    <property type="match status" value="1"/>
</dbReference>
<feature type="binding site" evidence="4">
    <location>
        <position position="70"/>
    </location>
    <ligand>
        <name>substrate</name>
    </ligand>
</feature>
<dbReference type="PANTHER" id="PTHR48100">
    <property type="entry name" value="BROAD-SPECIFICITY PHOSPHATASE YOR283W-RELATED"/>
    <property type="match status" value="1"/>
</dbReference>
<dbReference type="InterPro" id="IPR029033">
    <property type="entry name" value="His_PPase_superfam"/>
</dbReference>
<dbReference type="Proteomes" id="UP000319829">
    <property type="component" value="Unassembled WGS sequence"/>
</dbReference>
<dbReference type="InterPro" id="IPR001345">
    <property type="entry name" value="PG/BPGM_mutase_AS"/>
</dbReference>
<gene>
    <name evidence="5" type="ORF">E6K74_01330</name>
</gene>
<keyword evidence="1" id="KW-0324">Glycolysis</keyword>
<dbReference type="EMBL" id="VBOU01000008">
    <property type="protein sequence ID" value="TMQ56027.1"/>
    <property type="molecule type" value="Genomic_DNA"/>
</dbReference>
<dbReference type="GO" id="GO:0016791">
    <property type="term" value="F:phosphatase activity"/>
    <property type="evidence" value="ECO:0007669"/>
    <property type="project" value="TreeGrafter"/>
</dbReference>
<feature type="active site" description="Tele-phosphohistidine intermediate" evidence="3">
    <location>
        <position position="21"/>
    </location>
</feature>
<dbReference type="SMART" id="SM00855">
    <property type="entry name" value="PGAM"/>
    <property type="match status" value="1"/>
</dbReference>